<dbReference type="InterPro" id="IPR020568">
    <property type="entry name" value="Ribosomal_Su5_D2-typ_SF"/>
</dbReference>
<evidence type="ECO:0000256" key="6">
    <source>
        <dbReference type="ARBA" id="ARBA00022741"/>
    </source>
</evidence>
<dbReference type="GO" id="GO:0005777">
    <property type="term" value="C:peroxisome"/>
    <property type="evidence" value="ECO:0007669"/>
    <property type="project" value="TreeGrafter"/>
</dbReference>
<evidence type="ECO:0000256" key="5">
    <source>
        <dbReference type="ARBA" id="ARBA00022679"/>
    </source>
</evidence>
<dbReference type="PANTHER" id="PTHR31814:SF2">
    <property type="entry name" value="PHOSPHOMEVALONATE KINASE"/>
    <property type="match status" value="1"/>
</dbReference>
<evidence type="ECO:0000259" key="14">
    <source>
        <dbReference type="Pfam" id="PF00288"/>
    </source>
</evidence>
<feature type="domain" description="GHMP kinase N-terminal" evidence="14">
    <location>
        <begin position="160"/>
        <end position="223"/>
    </location>
</feature>
<dbReference type="EC" id="2.7.4.2" evidence="3 13"/>
<evidence type="ECO:0000256" key="12">
    <source>
        <dbReference type="ARBA" id="ARBA00029326"/>
    </source>
</evidence>
<dbReference type="GO" id="GO:0006696">
    <property type="term" value="P:ergosterol biosynthetic process"/>
    <property type="evidence" value="ECO:0007669"/>
    <property type="project" value="TreeGrafter"/>
</dbReference>
<evidence type="ECO:0000256" key="2">
    <source>
        <dbReference type="ARBA" id="ARBA00006495"/>
    </source>
</evidence>
<keyword evidence="11 13" id="KW-0753">Steroid metabolism</keyword>
<evidence type="ECO:0000256" key="9">
    <source>
        <dbReference type="ARBA" id="ARBA00022955"/>
    </source>
</evidence>
<dbReference type="UniPathway" id="UPA00057">
    <property type="reaction ID" value="UER00099"/>
</dbReference>
<evidence type="ECO:0000256" key="11">
    <source>
        <dbReference type="ARBA" id="ARBA00023221"/>
    </source>
</evidence>
<evidence type="ECO:0000256" key="13">
    <source>
        <dbReference type="PIRNR" id="PIRNR017288"/>
    </source>
</evidence>
<dbReference type="PANTHER" id="PTHR31814">
    <property type="match status" value="1"/>
</dbReference>
<dbReference type="Pfam" id="PF00288">
    <property type="entry name" value="GHMP_kinases_N"/>
    <property type="match status" value="1"/>
</dbReference>
<accession>A0A1X0QQK2</accession>
<keyword evidence="8" id="KW-0067">ATP-binding</keyword>
<comment type="catalytic activity">
    <reaction evidence="12">
        <text>(R)-5-phosphomevalonate + ATP = (R)-5-diphosphomevalonate + ADP</text>
        <dbReference type="Rhea" id="RHEA:16341"/>
        <dbReference type="ChEBI" id="CHEBI:30616"/>
        <dbReference type="ChEBI" id="CHEBI:57557"/>
        <dbReference type="ChEBI" id="CHEBI:58146"/>
        <dbReference type="ChEBI" id="CHEBI:456216"/>
        <dbReference type="EC" id="2.7.4.2"/>
    </reaction>
    <physiologicalReaction direction="left-to-right" evidence="12">
        <dbReference type="Rhea" id="RHEA:16342"/>
    </physiologicalReaction>
</comment>
<dbReference type="OrthoDB" id="10262935at2759"/>
<dbReference type="GO" id="GO:0004631">
    <property type="term" value="F:phosphomevalonate kinase activity"/>
    <property type="evidence" value="ECO:0007669"/>
    <property type="project" value="UniProtKB-UniRule"/>
</dbReference>
<protein>
    <recommendedName>
        <fullName evidence="3 13">Phosphomevalonate kinase</fullName>
        <ecNumber evidence="3 13">2.7.4.2</ecNumber>
    </recommendedName>
</protein>
<dbReference type="InterPro" id="IPR035102">
    <property type="entry name" value="Phosphomevalonate_kinase"/>
</dbReference>
<keyword evidence="7 13" id="KW-0418">Kinase</keyword>
<comment type="pathway">
    <text evidence="1 13">Isoprenoid biosynthesis; isopentenyl diphosphate biosynthesis via mevalonate pathway; isopentenyl diphosphate from (R)-mevalonate: step 2/3.</text>
</comment>
<dbReference type="GO" id="GO:0010142">
    <property type="term" value="P:farnesyl diphosphate biosynthetic process, mevalonate pathway"/>
    <property type="evidence" value="ECO:0007669"/>
    <property type="project" value="TreeGrafter"/>
</dbReference>
<proteinExistence type="inferred from homology"/>
<keyword evidence="5 13" id="KW-0808">Transferase</keyword>
<dbReference type="NCBIfam" id="TIGR01219">
    <property type="entry name" value="Pmev_kin_ERG8"/>
    <property type="match status" value="1"/>
</dbReference>
<organism evidence="16">
    <name type="scientific">Rhizopus microsporus var. microsporus</name>
    <dbReference type="NCBI Taxonomy" id="86635"/>
    <lineage>
        <taxon>Eukaryota</taxon>
        <taxon>Fungi</taxon>
        <taxon>Fungi incertae sedis</taxon>
        <taxon>Mucoromycota</taxon>
        <taxon>Mucoromycotina</taxon>
        <taxon>Mucoromycetes</taxon>
        <taxon>Mucorales</taxon>
        <taxon>Mucorineae</taxon>
        <taxon>Rhizopodaceae</taxon>
        <taxon>Rhizopus</taxon>
    </lineage>
</organism>
<reference evidence="16" key="1">
    <citation type="journal article" date="2016" name="Proc. Natl. Acad. Sci. U.S.A.">
        <title>Lipid metabolic changes in an early divergent fungus govern the establishment of a mutualistic symbiosis with endobacteria.</title>
        <authorList>
            <person name="Lastovetsky O.A."/>
            <person name="Gaspar M.L."/>
            <person name="Mondo S.J."/>
            <person name="LaButti K.M."/>
            <person name="Sandor L."/>
            <person name="Grigoriev I.V."/>
            <person name="Henry S.A."/>
            <person name="Pawlowska T.E."/>
        </authorList>
    </citation>
    <scope>NUCLEOTIDE SEQUENCE [LARGE SCALE GENOMIC DNA]</scope>
    <source>
        <strain evidence="16">ATCC 52814</strain>
    </source>
</reference>
<dbReference type="InterPro" id="IPR016005">
    <property type="entry name" value="Erg8"/>
</dbReference>
<keyword evidence="10 13" id="KW-0443">Lipid metabolism</keyword>
<keyword evidence="4 13" id="KW-0444">Lipid biosynthesis</keyword>
<evidence type="ECO:0000256" key="10">
    <source>
        <dbReference type="ARBA" id="ARBA00023098"/>
    </source>
</evidence>
<dbReference type="Pfam" id="PF08544">
    <property type="entry name" value="GHMP_kinases_C"/>
    <property type="match status" value="1"/>
</dbReference>
<dbReference type="EMBL" id="KV922079">
    <property type="protein sequence ID" value="ORE02026.1"/>
    <property type="molecule type" value="Genomic_DNA"/>
</dbReference>
<dbReference type="InterPro" id="IPR014721">
    <property type="entry name" value="Ribsml_uS5_D2-typ_fold_subgr"/>
</dbReference>
<evidence type="ECO:0000256" key="7">
    <source>
        <dbReference type="ARBA" id="ARBA00022777"/>
    </source>
</evidence>
<sequence length="472" mass="51965">MSNMVIASAPGKVLITGGYLVLEPEYTGTVIGTSSRFYTVIQPGANGLITVRSPQFDYANWTYEITMGTTFTLRAQEVDSPNKFVETALAFTLKIILKKQGMEKVHDKLMAGMDIIIVGDNDFYSQRAQLKSKNLPNTVEALASLTPFCKTYATLATVHKTGLGSSAALITSLVAALLLHFEMIGDVTSDKNKKWVHNVAQFVHCFAQGKVGSGFDVSSAVWGSHCYKRFNPDTLKPVMDNQVDSQLLLNTLDPANQNWDNQVVPLKLPPGFDLLLADIDAGSHTPTLVSKALAWKKSDPEQANALWKELGGYNQKVEQHLRRLSDLYEQDPARYQSTIDICSSLHSNEWRVLEGDVVYELVCLVDDYHHVRSLLRKMGDASDVPIEPKEQTRLLDTCMQVPGVVMAGVPGAGGYDAIFCIVLSDAAKQEVRKVWQSWKELNVGPLLSQADSNGITCPKLNEVPGLFNVISQ</sequence>
<dbReference type="InterPro" id="IPR036554">
    <property type="entry name" value="GHMP_kinase_C_sf"/>
</dbReference>
<dbReference type="AlphaFoldDB" id="A0A1X0QQK2"/>
<dbReference type="Gene3D" id="3.30.70.890">
    <property type="entry name" value="GHMP kinase, C-terminal domain"/>
    <property type="match status" value="1"/>
</dbReference>
<dbReference type="GO" id="GO:0019287">
    <property type="term" value="P:isopentenyl diphosphate biosynthetic process, mevalonate pathway"/>
    <property type="evidence" value="ECO:0007669"/>
    <property type="project" value="UniProtKB-UniRule"/>
</dbReference>
<evidence type="ECO:0000256" key="3">
    <source>
        <dbReference type="ARBA" id="ARBA00012958"/>
    </source>
</evidence>
<feature type="domain" description="GHMP kinase C-terminal" evidence="15">
    <location>
        <begin position="372"/>
        <end position="436"/>
    </location>
</feature>
<dbReference type="GO" id="GO:0005524">
    <property type="term" value="F:ATP binding"/>
    <property type="evidence" value="ECO:0007669"/>
    <property type="project" value="UniProtKB-UniRule"/>
</dbReference>
<dbReference type="SUPFAM" id="SSF54211">
    <property type="entry name" value="Ribosomal protein S5 domain 2-like"/>
    <property type="match status" value="1"/>
</dbReference>
<gene>
    <name evidence="16" type="ORF">BCV72DRAFT_245499</name>
</gene>
<evidence type="ECO:0000313" key="16">
    <source>
        <dbReference type="EMBL" id="ORE02026.1"/>
    </source>
</evidence>
<dbReference type="Gene3D" id="3.30.230.10">
    <property type="match status" value="1"/>
</dbReference>
<name>A0A1X0QQK2_RHIZD</name>
<keyword evidence="9 13" id="KW-0752">Steroid biosynthesis</keyword>
<dbReference type="Proteomes" id="UP000242414">
    <property type="component" value="Unassembled WGS sequence"/>
</dbReference>
<dbReference type="VEuPathDB" id="FungiDB:BCV72DRAFT_245499"/>
<dbReference type="InterPro" id="IPR006204">
    <property type="entry name" value="GHMP_kinase_N_dom"/>
</dbReference>
<evidence type="ECO:0000256" key="1">
    <source>
        <dbReference type="ARBA" id="ARBA00005017"/>
    </source>
</evidence>
<evidence type="ECO:0000259" key="15">
    <source>
        <dbReference type="Pfam" id="PF08544"/>
    </source>
</evidence>
<comment type="similarity">
    <text evidence="2 13">Belongs to the GHMP kinase family. Mevalonate kinase subfamily.</text>
</comment>
<dbReference type="InterPro" id="IPR013750">
    <property type="entry name" value="GHMP_kinase_C_dom"/>
</dbReference>
<keyword evidence="6" id="KW-0547">Nucleotide-binding</keyword>
<evidence type="ECO:0000256" key="4">
    <source>
        <dbReference type="ARBA" id="ARBA00022516"/>
    </source>
</evidence>
<evidence type="ECO:0000256" key="8">
    <source>
        <dbReference type="ARBA" id="ARBA00022840"/>
    </source>
</evidence>
<dbReference type="PIRSF" id="PIRSF017288">
    <property type="entry name" value="PMK_GHMP_euk"/>
    <property type="match status" value="1"/>
</dbReference>